<feature type="chain" id="PRO_5020987981" description="Type IV secretion system protein VirB5" evidence="3">
    <location>
        <begin position="20"/>
        <end position="300"/>
    </location>
</feature>
<dbReference type="EMBL" id="SOCA01000003">
    <property type="protein sequence ID" value="TDU71435.1"/>
    <property type="molecule type" value="Genomic_DNA"/>
</dbReference>
<evidence type="ECO:0000256" key="1">
    <source>
        <dbReference type="SAM" id="Coils"/>
    </source>
</evidence>
<reference evidence="4 5" key="1">
    <citation type="submission" date="2019-03" db="EMBL/GenBank/DDBJ databases">
        <title>Genomic Encyclopedia of Archaeal and Bacterial Type Strains, Phase II (KMG-II): from individual species to whole genera.</title>
        <authorList>
            <person name="Goeker M."/>
        </authorList>
    </citation>
    <scope>NUCLEOTIDE SEQUENCE [LARGE SCALE GENOMIC DNA]</scope>
    <source>
        <strain evidence="4 5">ATCC 25309</strain>
    </source>
</reference>
<feature type="region of interest" description="Disordered" evidence="2">
    <location>
        <begin position="232"/>
        <end position="300"/>
    </location>
</feature>
<evidence type="ECO:0000256" key="2">
    <source>
        <dbReference type="SAM" id="MobiDB-lite"/>
    </source>
</evidence>
<comment type="caution">
    <text evidence="4">The sequence shown here is derived from an EMBL/GenBank/DDBJ whole genome shotgun (WGS) entry which is preliminary data.</text>
</comment>
<dbReference type="RefSeq" id="WP_133795589.1">
    <property type="nucleotide sequence ID" value="NZ_SOCA01000003.1"/>
</dbReference>
<keyword evidence="1" id="KW-0175">Coiled coil</keyword>
<evidence type="ECO:0000313" key="5">
    <source>
        <dbReference type="Proteomes" id="UP000295662"/>
    </source>
</evidence>
<protein>
    <recommendedName>
        <fullName evidence="6">Type IV secretion system protein VirB5</fullName>
    </recommendedName>
</protein>
<evidence type="ECO:0008006" key="6">
    <source>
        <dbReference type="Google" id="ProtNLM"/>
    </source>
</evidence>
<feature type="coiled-coil region" evidence="1">
    <location>
        <begin position="149"/>
        <end position="206"/>
    </location>
</feature>
<dbReference type="OrthoDB" id="9822366at2"/>
<feature type="signal peptide" evidence="3">
    <location>
        <begin position="1"/>
        <end position="19"/>
    </location>
</feature>
<name>A0A4R7S2F1_9BACT</name>
<sequence length="300" mass="32001">MKTPALILAGVLISSGAFAQGASTVIVSSAPSLEMSQSELSAKLTQILNEAQLQNEKLQTSLDRIGDPAAANLASVQMIKQDIIDSASALKTEAEQREAMSALTGAEVFTEDAFGLKAPIGDTITRKDGVVVDRDPELYRMESAMMSQIREFKSVRENALQRKVELTAEMSEVIQDLEDAQDLASIQKLNAMLTVLRGQIDECNQTILIAQADADMMQKELVGQAQIFAKGKQEEAQNVNQTGDPDAPPATPGNNAPTPFGGVAPGGTARPLIPNLTWGRRDTPENTEAQDPEAPAGEAN</sequence>
<evidence type="ECO:0000256" key="3">
    <source>
        <dbReference type="SAM" id="SignalP"/>
    </source>
</evidence>
<gene>
    <name evidence="4" type="ORF">EI77_02559</name>
</gene>
<dbReference type="AlphaFoldDB" id="A0A4R7S2F1"/>
<keyword evidence="5" id="KW-1185">Reference proteome</keyword>
<keyword evidence="3" id="KW-0732">Signal</keyword>
<organism evidence="4 5">
    <name type="scientific">Prosthecobacter fusiformis</name>
    <dbReference type="NCBI Taxonomy" id="48464"/>
    <lineage>
        <taxon>Bacteria</taxon>
        <taxon>Pseudomonadati</taxon>
        <taxon>Verrucomicrobiota</taxon>
        <taxon>Verrucomicrobiia</taxon>
        <taxon>Verrucomicrobiales</taxon>
        <taxon>Verrucomicrobiaceae</taxon>
        <taxon>Prosthecobacter</taxon>
    </lineage>
</organism>
<evidence type="ECO:0000313" key="4">
    <source>
        <dbReference type="EMBL" id="TDU71435.1"/>
    </source>
</evidence>
<accession>A0A4R7S2F1</accession>
<proteinExistence type="predicted"/>
<dbReference type="Proteomes" id="UP000295662">
    <property type="component" value="Unassembled WGS sequence"/>
</dbReference>